<dbReference type="InterPro" id="IPR042213">
    <property type="entry name" value="NBD_C_sf"/>
</dbReference>
<keyword evidence="3" id="KW-0547">Nucleotide-binding</keyword>
<comment type="similarity">
    <text evidence="1">Belongs to the four-carbon acid sugar kinase family.</text>
</comment>
<keyword evidence="10" id="KW-1185">Reference proteome</keyword>
<dbReference type="Gene3D" id="3.40.980.20">
    <property type="entry name" value="Four-carbon acid sugar kinase, nucleotide binding domain"/>
    <property type="match status" value="1"/>
</dbReference>
<keyword evidence="2" id="KW-0808">Transferase</keyword>
<sequence length="424" mass="47531">MSKYVIIADDFTGANDTGVKFSKKSIKTIVTTKLEDFKVELMNCNTLVVDLESRFDDKDTAFEKAYQVSKNLKSMGIKKIYKKIDSTFRGNIGSEIDGAMEGGKFNATFLIPALPNAMRTTENGNVFLNDVLLEKTEISIDPRTPVKESFIPKILSIQSKRKVGLVNYEEIETGKIKKRIDELFLNGCEIIIFDSITDNHLNLISICIEKNFKNENIMMAGSAGFAEKIPHIYNLIPKAPPALLIAGSISEVTRKQVDFLREKSKIRAIKVVVENLFNGNKSLEKLEIMKEVENRYIKNEDILIYTTDKREEVNGLFSKIETNGLSLEKISEEIANFLGEIAKEILEKFEISGLFLTGGDTAIKVSVALKAEGVIIKNEIIEGVPYGYFLDEKYKDIIIVSKAGAFGTEDAILKSLEFIKKESK</sequence>
<accession>E3H6A6</accession>
<feature type="domain" description="Four-carbon acid sugar kinase nucleotide binding" evidence="8">
    <location>
        <begin position="243"/>
        <end position="412"/>
    </location>
</feature>
<dbReference type="Pfam" id="PF17042">
    <property type="entry name" value="NBD_C"/>
    <property type="match status" value="1"/>
</dbReference>
<evidence type="ECO:0000256" key="5">
    <source>
        <dbReference type="ARBA" id="ARBA00022840"/>
    </source>
</evidence>
<evidence type="ECO:0000313" key="10">
    <source>
        <dbReference type="Proteomes" id="UP000006875"/>
    </source>
</evidence>
<dbReference type="AlphaFoldDB" id="E3H6A6"/>
<keyword evidence="5" id="KW-0067">ATP-binding</keyword>
<evidence type="ECO:0000259" key="8">
    <source>
        <dbReference type="Pfam" id="PF17042"/>
    </source>
</evidence>
<evidence type="ECO:0000313" key="9">
    <source>
        <dbReference type="EMBL" id="ADO81865.1"/>
    </source>
</evidence>
<dbReference type="RefSeq" id="WP_013386536.1">
    <property type="nucleotide sequence ID" value="NC_014632.1"/>
</dbReference>
<dbReference type="SUPFAM" id="SSF142764">
    <property type="entry name" value="YgbK-like"/>
    <property type="match status" value="1"/>
</dbReference>
<keyword evidence="6" id="KW-0119">Carbohydrate metabolism</keyword>
<dbReference type="STRING" id="572544.Ilyop_0076"/>
<dbReference type="KEGG" id="ipo:Ilyop_0076"/>
<dbReference type="Proteomes" id="UP000006875">
    <property type="component" value="Chromosome"/>
</dbReference>
<dbReference type="GO" id="GO:0016301">
    <property type="term" value="F:kinase activity"/>
    <property type="evidence" value="ECO:0007669"/>
    <property type="project" value="UniProtKB-KW"/>
</dbReference>
<reference evidence="9 10" key="1">
    <citation type="journal article" date="2010" name="Stand. Genomic Sci.">
        <title>Complete genome sequence of Ilyobacter polytropus type strain (CuHbu1).</title>
        <authorList>
            <person name="Sikorski J."/>
            <person name="Chertkov O."/>
            <person name="Lapidus A."/>
            <person name="Nolan M."/>
            <person name="Lucas S."/>
            <person name="Del Rio T.G."/>
            <person name="Tice H."/>
            <person name="Cheng J.F."/>
            <person name="Tapia R."/>
            <person name="Han C."/>
            <person name="Goodwin L."/>
            <person name="Pitluck S."/>
            <person name="Liolios K."/>
            <person name="Ivanova N."/>
            <person name="Mavromatis K."/>
            <person name="Mikhailova N."/>
            <person name="Pati A."/>
            <person name="Chen A."/>
            <person name="Palaniappan K."/>
            <person name="Land M."/>
            <person name="Hauser L."/>
            <person name="Chang Y.J."/>
            <person name="Jeffries C.D."/>
            <person name="Brambilla E."/>
            <person name="Yasawong M."/>
            <person name="Rohde M."/>
            <person name="Pukall R."/>
            <person name="Spring S."/>
            <person name="Goker M."/>
            <person name="Woyke T."/>
            <person name="Bristow J."/>
            <person name="Eisen J.A."/>
            <person name="Markowitz V."/>
            <person name="Hugenholtz P."/>
            <person name="Kyrpides N.C."/>
            <person name="Klenk H.P."/>
        </authorList>
    </citation>
    <scope>NUCLEOTIDE SEQUENCE [LARGE SCALE GENOMIC DNA]</scope>
    <source>
        <strain evidence="10">ATCC 51220 / DSM 2926 / LMG 16218 / CuHBu1</strain>
    </source>
</reference>
<name>E3H6A6_ILYPC</name>
<dbReference type="Pfam" id="PF07005">
    <property type="entry name" value="SBD_N"/>
    <property type="match status" value="1"/>
</dbReference>
<keyword evidence="4" id="KW-0418">Kinase</keyword>
<dbReference type="InterPro" id="IPR010737">
    <property type="entry name" value="4-carb_acid_sugar_kinase_N"/>
</dbReference>
<dbReference type="HOGENOM" id="CLU_029424_0_1_0"/>
<feature type="domain" description="Four-carbon acid sugar kinase N-terminal" evidence="7">
    <location>
        <begin position="4"/>
        <end position="228"/>
    </location>
</feature>
<protein>
    <submittedName>
        <fullName evidence="9">Type III effector Hrp-dependent outers domain protein</fullName>
    </submittedName>
</protein>
<dbReference type="eggNOG" id="COG3395">
    <property type="taxonomic scope" value="Bacteria"/>
</dbReference>
<dbReference type="InterPro" id="IPR031475">
    <property type="entry name" value="NBD_C"/>
</dbReference>
<evidence type="ECO:0000256" key="6">
    <source>
        <dbReference type="ARBA" id="ARBA00023277"/>
    </source>
</evidence>
<dbReference type="InterPro" id="IPR037051">
    <property type="entry name" value="4-carb_acid_sugar_kinase_N_sf"/>
</dbReference>
<evidence type="ECO:0000256" key="3">
    <source>
        <dbReference type="ARBA" id="ARBA00022741"/>
    </source>
</evidence>
<dbReference type="GO" id="GO:0005524">
    <property type="term" value="F:ATP binding"/>
    <property type="evidence" value="ECO:0007669"/>
    <property type="project" value="UniProtKB-KW"/>
</dbReference>
<proteinExistence type="inferred from homology"/>
<gene>
    <name evidence="9" type="ordered locus">Ilyop_0076</name>
</gene>
<dbReference type="Gene3D" id="3.40.50.10840">
    <property type="entry name" value="Putative sugar-binding, N-terminal domain"/>
    <property type="match status" value="1"/>
</dbReference>
<evidence type="ECO:0000259" key="7">
    <source>
        <dbReference type="Pfam" id="PF07005"/>
    </source>
</evidence>
<evidence type="ECO:0000256" key="2">
    <source>
        <dbReference type="ARBA" id="ARBA00022679"/>
    </source>
</evidence>
<evidence type="ECO:0000256" key="1">
    <source>
        <dbReference type="ARBA" id="ARBA00005715"/>
    </source>
</evidence>
<dbReference type="EMBL" id="CP002281">
    <property type="protein sequence ID" value="ADO81865.1"/>
    <property type="molecule type" value="Genomic_DNA"/>
</dbReference>
<organism evidence="9 10">
    <name type="scientific">Ilyobacter polytropus (strain ATCC 51220 / DSM 2926 / LMG 16218 / CuHBu1)</name>
    <dbReference type="NCBI Taxonomy" id="572544"/>
    <lineage>
        <taxon>Bacteria</taxon>
        <taxon>Fusobacteriati</taxon>
        <taxon>Fusobacteriota</taxon>
        <taxon>Fusobacteriia</taxon>
        <taxon>Fusobacteriales</taxon>
        <taxon>Fusobacteriaceae</taxon>
        <taxon>Ilyobacter</taxon>
    </lineage>
</organism>
<evidence type="ECO:0000256" key="4">
    <source>
        <dbReference type="ARBA" id="ARBA00022777"/>
    </source>
</evidence>
<dbReference type="OrthoDB" id="9778478at2"/>